<name>A0A9D9IBB5_9SPIO</name>
<dbReference type="NCBIfam" id="TIGR01948">
    <property type="entry name" value="rnfE"/>
    <property type="match status" value="1"/>
</dbReference>
<evidence type="ECO:0000313" key="10">
    <source>
        <dbReference type="Proteomes" id="UP000810292"/>
    </source>
</evidence>
<dbReference type="Pfam" id="PF02508">
    <property type="entry name" value="Rnf-Nqr"/>
    <property type="match status" value="1"/>
</dbReference>
<keyword evidence="3 8" id="KW-0812">Transmembrane</keyword>
<keyword evidence="8" id="KW-1003">Cell membrane</keyword>
<comment type="subcellular location">
    <subcellularLocation>
        <location evidence="8">Cell membrane</location>
        <topology evidence="8">Multi-pass membrane protein</topology>
    </subcellularLocation>
    <subcellularLocation>
        <location evidence="1">Endomembrane system</location>
        <topology evidence="1">Multi-pass membrane protein</topology>
    </subcellularLocation>
</comment>
<dbReference type="Proteomes" id="UP000810292">
    <property type="component" value="Unassembled WGS sequence"/>
</dbReference>
<dbReference type="EC" id="7.-.-.-" evidence="8"/>
<dbReference type="InterPro" id="IPR010968">
    <property type="entry name" value="RnfE"/>
</dbReference>
<keyword evidence="7 8" id="KW-0472">Membrane</keyword>
<feature type="transmembrane region" description="Helical" evidence="8">
    <location>
        <begin position="96"/>
        <end position="114"/>
    </location>
</feature>
<keyword evidence="6 8" id="KW-1133">Transmembrane helix</keyword>
<accession>A0A9D9IBB5</accession>
<dbReference type="GO" id="GO:0022900">
    <property type="term" value="P:electron transport chain"/>
    <property type="evidence" value="ECO:0007669"/>
    <property type="project" value="UniProtKB-UniRule"/>
</dbReference>
<keyword evidence="2 8" id="KW-0813">Transport</keyword>
<evidence type="ECO:0000256" key="6">
    <source>
        <dbReference type="ARBA" id="ARBA00022989"/>
    </source>
</evidence>
<evidence type="ECO:0000256" key="5">
    <source>
        <dbReference type="ARBA" id="ARBA00022982"/>
    </source>
</evidence>
<evidence type="ECO:0000256" key="8">
    <source>
        <dbReference type="HAMAP-Rule" id="MF_00478"/>
    </source>
</evidence>
<dbReference type="GO" id="GO:0005886">
    <property type="term" value="C:plasma membrane"/>
    <property type="evidence" value="ECO:0007669"/>
    <property type="project" value="UniProtKB-SubCell"/>
</dbReference>
<evidence type="ECO:0000313" key="9">
    <source>
        <dbReference type="EMBL" id="MBO8468684.1"/>
    </source>
</evidence>
<comment type="similarity">
    <text evidence="8">Belongs to the NqrDE/RnfAE family.</text>
</comment>
<dbReference type="PIRSF" id="PIRSF006102">
    <property type="entry name" value="NQR_DE"/>
    <property type="match status" value="1"/>
</dbReference>
<dbReference type="GO" id="GO:0012505">
    <property type="term" value="C:endomembrane system"/>
    <property type="evidence" value="ECO:0007669"/>
    <property type="project" value="UniProtKB-SubCell"/>
</dbReference>
<keyword evidence="4 8" id="KW-1278">Translocase</keyword>
<evidence type="ECO:0000256" key="3">
    <source>
        <dbReference type="ARBA" id="ARBA00022692"/>
    </source>
</evidence>
<evidence type="ECO:0000256" key="4">
    <source>
        <dbReference type="ARBA" id="ARBA00022967"/>
    </source>
</evidence>
<feature type="transmembrane region" description="Helical" evidence="8">
    <location>
        <begin position="70"/>
        <end position="90"/>
    </location>
</feature>
<dbReference type="HAMAP" id="MF_00478">
    <property type="entry name" value="RsxE_RnfE"/>
    <property type="match status" value="1"/>
</dbReference>
<protein>
    <recommendedName>
        <fullName evidence="8">Ion-translocating oxidoreductase complex subunit E</fullName>
        <ecNumber evidence="8">7.-.-.-</ecNumber>
    </recommendedName>
    <alternativeName>
        <fullName evidence="8">Rnf electron transport complex subunit E</fullName>
    </alternativeName>
</protein>
<reference evidence="9" key="2">
    <citation type="journal article" date="2021" name="PeerJ">
        <title>Extensive microbial diversity within the chicken gut microbiome revealed by metagenomics and culture.</title>
        <authorList>
            <person name="Gilroy R."/>
            <person name="Ravi A."/>
            <person name="Getino M."/>
            <person name="Pursley I."/>
            <person name="Horton D.L."/>
            <person name="Alikhan N.F."/>
            <person name="Baker D."/>
            <person name="Gharbi K."/>
            <person name="Hall N."/>
            <person name="Watson M."/>
            <person name="Adriaenssens E.M."/>
            <person name="Foster-Nyarko E."/>
            <person name="Jarju S."/>
            <person name="Secka A."/>
            <person name="Antonio M."/>
            <person name="Oren A."/>
            <person name="Chaudhuri R.R."/>
            <person name="La Ragione R."/>
            <person name="Hildebrand F."/>
            <person name="Pallen M.J."/>
        </authorList>
    </citation>
    <scope>NUCLEOTIDE SEQUENCE</scope>
    <source>
        <strain evidence="9">14700</strain>
    </source>
</reference>
<feature type="transmembrane region" description="Helical" evidence="8">
    <location>
        <begin position="37"/>
        <end position="58"/>
    </location>
</feature>
<reference evidence="9" key="1">
    <citation type="submission" date="2020-10" db="EMBL/GenBank/DDBJ databases">
        <authorList>
            <person name="Gilroy R."/>
        </authorList>
    </citation>
    <scope>NUCLEOTIDE SEQUENCE</scope>
    <source>
        <strain evidence="9">14700</strain>
    </source>
</reference>
<keyword evidence="5 8" id="KW-0249">Electron transport</keyword>
<comment type="caution">
    <text evidence="9">The sequence shown here is derived from an EMBL/GenBank/DDBJ whole genome shotgun (WGS) entry which is preliminary data.</text>
</comment>
<organism evidence="9 10">
    <name type="scientific">Candidatus Ornithospirochaeta stercoravium</name>
    <dbReference type="NCBI Taxonomy" id="2840897"/>
    <lineage>
        <taxon>Bacteria</taxon>
        <taxon>Pseudomonadati</taxon>
        <taxon>Spirochaetota</taxon>
        <taxon>Spirochaetia</taxon>
        <taxon>Spirochaetales</taxon>
        <taxon>Spirochaetaceae</taxon>
        <taxon>Spirochaetaceae incertae sedis</taxon>
        <taxon>Candidatus Ornithospirochaeta</taxon>
    </lineage>
</organism>
<evidence type="ECO:0000256" key="2">
    <source>
        <dbReference type="ARBA" id="ARBA00022448"/>
    </source>
</evidence>
<evidence type="ECO:0000256" key="7">
    <source>
        <dbReference type="ARBA" id="ARBA00023136"/>
    </source>
</evidence>
<gene>
    <name evidence="8" type="primary">rnfE</name>
    <name evidence="9" type="ORF">IAA72_02735</name>
</gene>
<comment type="function">
    <text evidence="8">Part of a membrane-bound complex that couples electron transfer with translocation of ions across the membrane.</text>
</comment>
<proteinExistence type="inferred from homology"/>
<feature type="transmembrane region" description="Helical" evidence="8">
    <location>
        <begin position="178"/>
        <end position="198"/>
    </location>
</feature>
<dbReference type="EMBL" id="JADIMF010000044">
    <property type="protein sequence ID" value="MBO8468684.1"/>
    <property type="molecule type" value="Genomic_DNA"/>
</dbReference>
<comment type="subunit">
    <text evidence="8">The complex is composed of six subunits: RnfA, RnfB, RnfC, RnfD, RnfE and RnfG.</text>
</comment>
<dbReference type="InterPro" id="IPR003667">
    <property type="entry name" value="NqrDE/RnfAE"/>
</dbReference>
<dbReference type="AlphaFoldDB" id="A0A9D9IBB5"/>
<feature type="transmembrane region" description="Helical" evidence="8">
    <location>
        <begin position="126"/>
        <end position="147"/>
    </location>
</feature>
<sequence>MSHMKELTKGLFKENPTFIIMLGMCPTLSVSTQVSNALGMGAAVIFVLTCSNIFISLLRKIIPDSIRIPSYIVIIASFVTVVEMVMHAFVPAIYEALGVYLPLIVVNCIILGRAEAFAGKNGVLDSALDGIGMGIGFTMSLSFIALIREVLGAGKITLFPVGSFSGTITIPGLSESPIRVVALAAGALLLMGYLKAFFQWKTSRGKKA</sequence>
<dbReference type="PANTHER" id="PTHR30586:SF0">
    <property type="entry name" value="ION-TRANSLOCATING OXIDOREDUCTASE COMPLEX SUBUNIT E"/>
    <property type="match status" value="1"/>
</dbReference>
<evidence type="ECO:0000256" key="1">
    <source>
        <dbReference type="ARBA" id="ARBA00004127"/>
    </source>
</evidence>
<dbReference type="NCBIfam" id="NF009070">
    <property type="entry name" value="PRK12405.1"/>
    <property type="match status" value="1"/>
</dbReference>
<dbReference type="PANTHER" id="PTHR30586">
    <property type="entry name" value="ELECTRON TRANSPORT COMPLEX PROTEIN RNFE"/>
    <property type="match status" value="1"/>
</dbReference>